<keyword evidence="6" id="KW-0547">Nucleotide-binding</keyword>
<dbReference type="InterPro" id="IPR044822">
    <property type="entry name" value="Myb_DNA-bind_4"/>
</dbReference>
<feature type="region of interest" description="Disordered" evidence="10">
    <location>
        <begin position="170"/>
        <end position="193"/>
    </location>
</feature>
<dbReference type="FunFam" id="2.60.34.10:FF:000013">
    <property type="entry name" value="Heat shock 70 kDa protein 14"/>
    <property type="match status" value="1"/>
</dbReference>
<evidence type="ECO:0000256" key="4">
    <source>
        <dbReference type="ARBA" id="ARBA00018766"/>
    </source>
</evidence>
<dbReference type="CDD" id="cd10238">
    <property type="entry name" value="ASKHA_NBD_HSP70_HSPA14"/>
    <property type="match status" value="1"/>
</dbReference>
<dbReference type="Pfam" id="PF00012">
    <property type="entry name" value="HSP70"/>
    <property type="match status" value="1"/>
</dbReference>
<dbReference type="Pfam" id="PF13837">
    <property type="entry name" value="Myb_DNA-bind_4"/>
    <property type="match status" value="1"/>
</dbReference>
<dbReference type="SUPFAM" id="SSF100920">
    <property type="entry name" value="Heat shock protein 70kD (HSP70), peptide-binding domain"/>
    <property type="match status" value="1"/>
</dbReference>
<evidence type="ECO:0000256" key="2">
    <source>
        <dbReference type="ARBA" id="ARBA00007381"/>
    </source>
</evidence>
<dbReference type="Gene3D" id="3.90.640.10">
    <property type="entry name" value="Actin, Chain A, domain 4"/>
    <property type="match status" value="1"/>
</dbReference>
<keyword evidence="7" id="KW-0067">ATP-binding</keyword>
<comment type="function">
    <text evidence="9">Component of the ribosome-associated complex (RAC), a complex involved in folding or maintaining nascent polypeptides in a folding-competent state. In the RAC complex, binds to the nascent polypeptide chain, while DNAJC2 stimulates its ATPase activity.</text>
</comment>
<comment type="subunit">
    <text evidence="3">Component of ribosome-associated complex (RAC), a heterodimer composed of Hsp70/DnaK-type chaperone HSPA14 and Hsp40/DnaJ-type chaperone DNAJC2.</text>
</comment>
<evidence type="ECO:0000256" key="5">
    <source>
        <dbReference type="ARBA" id="ARBA00022490"/>
    </source>
</evidence>
<dbReference type="Proteomes" id="UP000551758">
    <property type="component" value="Unassembled WGS sequence"/>
</dbReference>
<evidence type="ECO:0000256" key="1">
    <source>
        <dbReference type="ARBA" id="ARBA00004514"/>
    </source>
</evidence>
<dbReference type="Gene3D" id="3.30.30.30">
    <property type="match status" value="1"/>
</dbReference>
<organism evidence="12 13">
    <name type="scientific">Diceros bicornis minor</name>
    <name type="common">South-central black rhinoceros</name>
    <dbReference type="NCBI Taxonomy" id="77932"/>
    <lineage>
        <taxon>Eukaryota</taxon>
        <taxon>Metazoa</taxon>
        <taxon>Chordata</taxon>
        <taxon>Craniata</taxon>
        <taxon>Vertebrata</taxon>
        <taxon>Euteleostomi</taxon>
        <taxon>Mammalia</taxon>
        <taxon>Eutheria</taxon>
        <taxon>Laurasiatheria</taxon>
        <taxon>Perissodactyla</taxon>
        <taxon>Rhinocerotidae</taxon>
        <taxon>Diceros</taxon>
    </lineage>
</organism>
<sequence length="811" mass="89058">MASSSSSAGIRWSRQETRTLLSILGEAEYIQRLQTVHHNADVYQAVSKRMQQEGFRRTERQCRSKFKVLKALYLKAYVAHATSMGDPPHCPFYDTLDQLLRHQIVADPENLMEDAAWAKHCDQNLVASDTPGEEGTSILRAKRTQAADHQPVLKTVKDSDEDCQLRMSDQMRETSDLEDSWDESSGAGCSQGTPNYSSSHHLFRGAVAPCQSSPMTRLGVSGEPSPSTSTSRNTPGVASTQQPPVSSCRVPFVSDGDRPLTSEPPPRWARRRRRSVARTIAAELAENRRLARELSKREEEKLDRLIAIGEEASAQQDTANELRRDAVIAVRRLATAVEEATGAFQLGLEKLLQRPLSGGICVSYNWITLISDDPQAQKYVTESKCLVIEKNGKLRYEIDTGEETKFVSPEDVARLIFSKMKETAHSVLGSDANDVVITVPFDFGEKQKNALGEAARAAGFNVLRLIHEPSAALLAYGIGQDSPTGKSNILVFKLGGTSLSISVMEVNSGIYRVLSTNTDDNIGGTHFTETLAQYLASEFQRSFKHDVRRNARAMMKLMNSADVAKHSLSTLGSANCFLDSLYEGQDFDCNVSRARFELLCSPLFNKCIEAIRELLEQSGFTADDINKIHVNIQVVLCGGSSRIPRLQQLIKDLFPAVELLNSIPPDEVIPIGAAIEAGILIGKENLLVEDSLKIECSAKDILVKGVNESGANSFTVLFPSGTPLPARRQHTLQAPGSISSVCLELYESEGKNSANKENKFAQVVLQDLDKKENGLRDILAVLTMKRDGSLHVTCTDQETGKCEAITVEVAS</sequence>
<feature type="compositionally biased region" description="Polar residues" evidence="10">
    <location>
        <begin position="232"/>
        <end position="245"/>
    </location>
</feature>
<protein>
    <recommendedName>
        <fullName evidence="4">Heat shock 70 kDa protein 14</fullName>
    </recommendedName>
</protein>
<evidence type="ECO:0000259" key="11">
    <source>
        <dbReference type="Pfam" id="PF13837"/>
    </source>
</evidence>
<evidence type="ECO:0000256" key="3">
    <source>
        <dbReference type="ARBA" id="ARBA00011347"/>
    </source>
</evidence>
<keyword evidence="8" id="KW-0143">Chaperone</keyword>
<dbReference type="Gene3D" id="3.30.420.40">
    <property type="match status" value="2"/>
</dbReference>
<dbReference type="SUPFAM" id="SSF53067">
    <property type="entry name" value="Actin-like ATPase domain"/>
    <property type="match status" value="2"/>
</dbReference>
<dbReference type="FunFam" id="3.30.420.40:FF:000433">
    <property type="entry name" value="Heat shock protein family A (Hsp70) member 14"/>
    <property type="match status" value="1"/>
</dbReference>
<dbReference type="InterPro" id="IPR029047">
    <property type="entry name" value="HSP70_peptide-bd_sf"/>
</dbReference>
<dbReference type="GO" id="GO:0005524">
    <property type="term" value="F:ATP binding"/>
    <property type="evidence" value="ECO:0007669"/>
    <property type="project" value="UniProtKB-KW"/>
</dbReference>
<name>A0A7J7FL51_DICBM</name>
<reference evidence="12 13" key="1">
    <citation type="journal article" date="2020" name="Mol. Biol. Evol.">
        <title>Interspecific Gene Flow and the Evolution of Specialization in Black and White Rhinoceros.</title>
        <authorList>
            <person name="Moodley Y."/>
            <person name="Westbury M.V."/>
            <person name="Russo I.M."/>
            <person name="Gopalakrishnan S."/>
            <person name="Rakotoarivelo A."/>
            <person name="Olsen R.A."/>
            <person name="Prost S."/>
            <person name="Tunstall T."/>
            <person name="Ryder O.A."/>
            <person name="Dalen L."/>
            <person name="Bruford M.W."/>
        </authorList>
    </citation>
    <scope>NUCLEOTIDE SEQUENCE [LARGE SCALE GENOMIC DNA]</scope>
    <source>
        <strain evidence="12">SBR-YM</strain>
        <tissue evidence="12">Skin</tissue>
    </source>
</reference>
<feature type="domain" description="Myb/SANT-like DNA-binding" evidence="11">
    <location>
        <begin position="11"/>
        <end position="99"/>
    </location>
</feature>
<dbReference type="GO" id="GO:0140662">
    <property type="term" value="F:ATP-dependent protein folding chaperone"/>
    <property type="evidence" value="ECO:0007669"/>
    <property type="project" value="InterPro"/>
</dbReference>
<dbReference type="GO" id="GO:0005829">
    <property type="term" value="C:cytosol"/>
    <property type="evidence" value="ECO:0007669"/>
    <property type="project" value="UniProtKB-SubCell"/>
</dbReference>
<dbReference type="Gene3D" id="1.10.10.60">
    <property type="entry name" value="Homeodomain-like"/>
    <property type="match status" value="1"/>
</dbReference>
<feature type="region of interest" description="Disordered" evidence="10">
    <location>
        <begin position="213"/>
        <end position="273"/>
    </location>
</feature>
<evidence type="ECO:0000256" key="7">
    <source>
        <dbReference type="ARBA" id="ARBA00022840"/>
    </source>
</evidence>
<dbReference type="PRINTS" id="PR00301">
    <property type="entry name" value="HEATSHOCK70"/>
</dbReference>
<gene>
    <name evidence="12" type="ORF">HPG69_008495</name>
</gene>
<evidence type="ECO:0000256" key="9">
    <source>
        <dbReference type="ARBA" id="ARBA00024825"/>
    </source>
</evidence>
<evidence type="ECO:0000256" key="10">
    <source>
        <dbReference type="SAM" id="MobiDB-lite"/>
    </source>
</evidence>
<evidence type="ECO:0000313" key="13">
    <source>
        <dbReference type="Proteomes" id="UP000551758"/>
    </source>
</evidence>
<evidence type="ECO:0000256" key="6">
    <source>
        <dbReference type="ARBA" id="ARBA00022741"/>
    </source>
</evidence>
<comment type="subcellular location">
    <subcellularLocation>
        <location evidence="1">Cytoplasm</location>
        <location evidence="1">Cytosol</location>
    </subcellularLocation>
</comment>
<keyword evidence="5" id="KW-0963">Cytoplasm</keyword>
<dbReference type="EMBL" id="JACDTQ010000352">
    <property type="protein sequence ID" value="KAF5928707.1"/>
    <property type="molecule type" value="Genomic_DNA"/>
</dbReference>
<comment type="similarity">
    <text evidence="2">Belongs to the heat shock protein 70 family.</text>
</comment>
<dbReference type="InterPro" id="IPR018181">
    <property type="entry name" value="Heat_shock_70_CS"/>
</dbReference>
<accession>A0A7J7FL51</accession>
<dbReference type="FunFam" id="1.10.10.60:FF:000032">
    <property type="entry name" value="Zinc finger and SCAN domain-containing 20"/>
    <property type="match status" value="1"/>
</dbReference>
<dbReference type="InterPro" id="IPR042049">
    <property type="entry name" value="HSPA14_NBD"/>
</dbReference>
<dbReference type="Gene3D" id="2.60.34.10">
    <property type="entry name" value="Substrate Binding Domain Of DNAk, Chain A, domain 1"/>
    <property type="match status" value="1"/>
</dbReference>
<evidence type="ECO:0000313" key="12">
    <source>
        <dbReference type="EMBL" id="KAF5928707.1"/>
    </source>
</evidence>
<dbReference type="PANTHER" id="PTHR47595">
    <property type="entry name" value="HEAT SHOCK 70 KDA PROTEIN 14"/>
    <property type="match status" value="1"/>
</dbReference>
<dbReference type="InterPro" id="IPR043129">
    <property type="entry name" value="ATPase_NBD"/>
</dbReference>
<evidence type="ECO:0000256" key="8">
    <source>
        <dbReference type="ARBA" id="ARBA00023186"/>
    </source>
</evidence>
<dbReference type="FunFam" id="3.90.640.10:FF:000010">
    <property type="entry name" value="heat shock 70 kDa protein 14"/>
    <property type="match status" value="1"/>
</dbReference>
<comment type="caution">
    <text evidence="12">The sequence shown here is derived from an EMBL/GenBank/DDBJ whole genome shotgun (WGS) entry which is preliminary data.</text>
</comment>
<dbReference type="FunFam" id="3.30.30.30:FF:000008">
    <property type="entry name" value="heat shock 70 kDa protein 14"/>
    <property type="match status" value="1"/>
</dbReference>
<dbReference type="PANTHER" id="PTHR47595:SF2">
    <property type="entry name" value="MYB_SANT-LIKE DNA-BINDING DOMAIN-CONTAINING PROTEIN 7"/>
    <property type="match status" value="1"/>
</dbReference>
<dbReference type="PROSITE" id="PS01036">
    <property type="entry name" value="HSP70_3"/>
    <property type="match status" value="1"/>
</dbReference>
<dbReference type="AlphaFoldDB" id="A0A7J7FL51"/>
<proteinExistence type="inferred from homology"/>
<keyword evidence="13" id="KW-1185">Reference proteome</keyword>
<dbReference type="InterPro" id="IPR013126">
    <property type="entry name" value="Hsp_70_fam"/>
</dbReference>